<feature type="region of interest" description="Disordered" evidence="1">
    <location>
        <begin position="1"/>
        <end position="50"/>
    </location>
</feature>
<evidence type="ECO:0000256" key="1">
    <source>
        <dbReference type="SAM" id="MobiDB-lite"/>
    </source>
</evidence>
<name>A0ABY5DWB0_9ACTN</name>
<evidence type="ECO:0008006" key="4">
    <source>
        <dbReference type="Google" id="ProtNLM"/>
    </source>
</evidence>
<dbReference type="Proteomes" id="UP001056035">
    <property type="component" value="Chromosome"/>
</dbReference>
<feature type="compositionally biased region" description="Basic and acidic residues" evidence="1">
    <location>
        <begin position="10"/>
        <end position="32"/>
    </location>
</feature>
<evidence type="ECO:0000313" key="2">
    <source>
        <dbReference type="EMBL" id="UTI65578.1"/>
    </source>
</evidence>
<evidence type="ECO:0000313" key="3">
    <source>
        <dbReference type="Proteomes" id="UP001056035"/>
    </source>
</evidence>
<gene>
    <name evidence="2" type="ORF">NBH00_05055</name>
</gene>
<organism evidence="2 3">
    <name type="scientific">Paraconexibacter antarcticus</name>
    <dbReference type="NCBI Taxonomy" id="2949664"/>
    <lineage>
        <taxon>Bacteria</taxon>
        <taxon>Bacillati</taxon>
        <taxon>Actinomycetota</taxon>
        <taxon>Thermoleophilia</taxon>
        <taxon>Solirubrobacterales</taxon>
        <taxon>Paraconexibacteraceae</taxon>
        <taxon>Paraconexibacter</taxon>
    </lineage>
</organism>
<reference evidence="2 3" key="1">
    <citation type="submission" date="2022-06" db="EMBL/GenBank/DDBJ databases">
        <title>Paraconexibacter antarcticus.</title>
        <authorList>
            <person name="Kim C.S."/>
        </authorList>
    </citation>
    <scope>NUCLEOTIDE SEQUENCE [LARGE SCALE GENOMIC DNA]</scope>
    <source>
        <strain evidence="2 3">02-257</strain>
    </source>
</reference>
<sequence length="112" mass="12949">MRGWYAGKSQAERREMLQNRDPERVRAYDRARGGMRGRKPSEKQNRARRKVHLARKVGDLVPEPCLFCDDLQVVAHHHDYDLPLEVTWLCRHHHGRVHADEARAAAAGIVHA</sequence>
<dbReference type="EMBL" id="CP098502">
    <property type="protein sequence ID" value="UTI65578.1"/>
    <property type="molecule type" value="Genomic_DNA"/>
</dbReference>
<protein>
    <recommendedName>
        <fullName evidence="4">HNH endonuclease</fullName>
    </recommendedName>
</protein>
<keyword evidence="3" id="KW-1185">Reference proteome</keyword>
<accession>A0ABY5DWB0</accession>
<proteinExistence type="predicted"/>
<dbReference type="RefSeq" id="WP_254572257.1">
    <property type="nucleotide sequence ID" value="NZ_CP098502.1"/>
</dbReference>